<dbReference type="InterPro" id="IPR003439">
    <property type="entry name" value="ABC_transporter-like_ATP-bd"/>
</dbReference>
<dbReference type="SUPFAM" id="SSF52540">
    <property type="entry name" value="P-loop containing nucleoside triphosphate hydrolases"/>
    <property type="match status" value="1"/>
</dbReference>
<dbReference type="Gene3D" id="3.40.50.300">
    <property type="entry name" value="P-loop containing nucleotide triphosphate hydrolases"/>
    <property type="match status" value="1"/>
</dbReference>
<dbReference type="CDD" id="cd03220">
    <property type="entry name" value="ABC_KpsT_Wzt"/>
    <property type="match status" value="1"/>
</dbReference>
<dbReference type="InterPro" id="IPR017871">
    <property type="entry name" value="ABC_transporter-like_CS"/>
</dbReference>
<sequence length="429" mass="48447">MHEYSIEVNDISKVYKIYNKSSDRLKETLHPLRKKYHTTFTALDNITFRVKKGETLGIIGRNGSGKSTLLKIITGIITPTSGVIHKRGKVAALLELGAGFNPELTGIENIYLNGTLMGISKEEMETRLESIISFADIGEFINQPVKMYSSGMFARLAFAVAIHVDPDILIVDEALAVGDLKFQSKCFNRFKDLKDKGITILFVGHDVISIRNFCDRVMWINDGKIVRIGDTVSVTADFMEFMKGDKNTLETEKVLTEVNEVSEASFTHKNNFIIDDSINHWGSHIGLIKGIRILNNHGIDKEVFEIGEKIQIKILFTIPENIDLDYLSVAFSIKNKLGIDILVSTTYDKGKIKFTKNGCEAIVTFEFTNYLKDGDYILVVAIENRQDPSINYFEYIEGARYFKVYSKESIFGLVNIPVDQDLQLLEEHV</sequence>
<dbReference type="Pfam" id="PF00005">
    <property type="entry name" value="ABC_tran"/>
    <property type="match status" value="1"/>
</dbReference>
<dbReference type="SMART" id="SM00382">
    <property type="entry name" value="AAA"/>
    <property type="match status" value="1"/>
</dbReference>
<accession>A0A8J8GGS2</accession>
<dbReference type="GO" id="GO:0140359">
    <property type="term" value="F:ABC-type transporter activity"/>
    <property type="evidence" value="ECO:0007669"/>
    <property type="project" value="InterPro"/>
</dbReference>
<dbReference type="PANTHER" id="PTHR46743">
    <property type="entry name" value="TEICHOIC ACIDS EXPORT ATP-BINDING PROTEIN TAGH"/>
    <property type="match status" value="1"/>
</dbReference>
<dbReference type="InterPro" id="IPR015860">
    <property type="entry name" value="ABC_transpr_TagH-like"/>
</dbReference>
<dbReference type="InterPro" id="IPR029439">
    <property type="entry name" value="Wzt_C"/>
</dbReference>
<evidence type="ECO:0000313" key="7">
    <source>
        <dbReference type="EMBL" id="NSL52040.1"/>
    </source>
</evidence>
<dbReference type="CDD" id="cd10147">
    <property type="entry name" value="Wzt_C-like"/>
    <property type="match status" value="1"/>
</dbReference>
<evidence type="ECO:0000256" key="4">
    <source>
        <dbReference type="ARBA" id="ARBA00022840"/>
    </source>
</evidence>
<keyword evidence="5" id="KW-1278">Translocase</keyword>
<evidence type="ECO:0000313" key="8">
    <source>
        <dbReference type="Proteomes" id="UP000625804"/>
    </source>
</evidence>
<reference evidence="7" key="1">
    <citation type="submission" date="2020-06" db="EMBL/GenBank/DDBJ databases">
        <title>A novel thermopfilic bacterium from Erzurum, Turkey.</title>
        <authorList>
            <person name="Adiguzel A."/>
            <person name="Ay H."/>
            <person name="Baltaci M.O."/>
        </authorList>
    </citation>
    <scope>NUCLEOTIDE SEQUENCE</scope>
    <source>
        <strain evidence="7">P2</strain>
    </source>
</reference>
<dbReference type="Pfam" id="PF14524">
    <property type="entry name" value="Wzt_C"/>
    <property type="match status" value="1"/>
</dbReference>
<feature type="domain" description="ABC transporter" evidence="6">
    <location>
        <begin position="6"/>
        <end position="247"/>
    </location>
</feature>
<protein>
    <submittedName>
        <fullName evidence="7">ABC transporter ATP-binding protein</fullName>
    </submittedName>
</protein>
<dbReference type="Gene3D" id="2.70.50.60">
    <property type="entry name" value="abc- transporter (atp binding component) like domain"/>
    <property type="match status" value="1"/>
</dbReference>
<dbReference type="InterPro" id="IPR003593">
    <property type="entry name" value="AAA+_ATPase"/>
</dbReference>
<evidence type="ECO:0000256" key="1">
    <source>
        <dbReference type="ARBA" id="ARBA00005417"/>
    </source>
</evidence>
<dbReference type="PANTHER" id="PTHR46743:SF2">
    <property type="entry name" value="TEICHOIC ACIDS EXPORT ATP-BINDING PROTEIN TAGH"/>
    <property type="match status" value="1"/>
</dbReference>
<dbReference type="Proteomes" id="UP000625804">
    <property type="component" value="Unassembled WGS sequence"/>
</dbReference>
<proteinExistence type="inferred from homology"/>
<keyword evidence="8" id="KW-1185">Reference proteome</keyword>
<organism evidence="7 8">
    <name type="scientific">Calidifontibacillus erzurumensis</name>
    <dbReference type="NCBI Taxonomy" id="2741433"/>
    <lineage>
        <taxon>Bacteria</taxon>
        <taxon>Bacillati</taxon>
        <taxon>Bacillota</taxon>
        <taxon>Bacilli</taxon>
        <taxon>Bacillales</taxon>
        <taxon>Bacillaceae</taxon>
        <taxon>Calidifontibacillus/Schinkia group</taxon>
        <taxon>Calidifontibacillus</taxon>
    </lineage>
</organism>
<evidence type="ECO:0000256" key="5">
    <source>
        <dbReference type="ARBA" id="ARBA00022967"/>
    </source>
</evidence>
<dbReference type="InterPro" id="IPR050683">
    <property type="entry name" value="Bact_Polysacc_Export_ATP-bd"/>
</dbReference>
<dbReference type="GO" id="GO:0016020">
    <property type="term" value="C:membrane"/>
    <property type="evidence" value="ECO:0007669"/>
    <property type="project" value="InterPro"/>
</dbReference>
<dbReference type="InterPro" id="IPR027417">
    <property type="entry name" value="P-loop_NTPase"/>
</dbReference>
<comment type="caution">
    <text evidence="7">The sequence shown here is derived from an EMBL/GenBank/DDBJ whole genome shotgun (WGS) entry which is preliminary data.</text>
</comment>
<keyword evidence="3" id="KW-0547">Nucleotide-binding</keyword>
<evidence type="ECO:0000256" key="2">
    <source>
        <dbReference type="ARBA" id="ARBA00022448"/>
    </source>
</evidence>
<dbReference type="GO" id="GO:0016887">
    <property type="term" value="F:ATP hydrolysis activity"/>
    <property type="evidence" value="ECO:0007669"/>
    <property type="project" value="InterPro"/>
</dbReference>
<gene>
    <name evidence="7" type="ORF">HR057_09780</name>
</gene>
<comment type="similarity">
    <text evidence="1">Belongs to the ABC transporter superfamily.</text>
</comment>
<evidence type="ECO:0000256" key="3">
    <source>
        <dbReference type="ARBA" id="ARBA00022741"/>
    </source>
</evidence>
<keyword evidence="2" id="KW-0813">Transport</keyword>
<evidence type="ECO:0000259" key="6">
    <source>
        <dbReference type="PROSITE" id="PS50893"/>
    </source>
</evidence>
<dbReference type="AlphaFoldDB" id="A0A8J8GGS2"/>
<dbReference type="PROSITE" id="PS50893">
    <property type="entry name" value="ABC_TRANSPORTER_2"/>
    <property type="match status" value="1"/>
</dbReference>
<dbReference type="PROSITE" id="PS00211">
    <property type="entry name" value="ABC_TRANSPORTER_1"/>
    <property type="match status" value="1"/>
</dbReference>
<keyword evidence="4 7" id="KW-0067">ATP-binding</keyword>
<dbReference type="GO" id="GO:0005524">
    <property type="term" value="F:ATP binding"/>
    <property type="evidence" value="ECO:0007669"/>
    <property type="project" value="UniProtKB-KW"/>
</dbReference>
<dbReference type="RefSeq" id="WP_173731248.1">
    <property type="nucleotide sequence ID" value="NZ_JABTTE010000012.1"/>
</dbReference>
<name>A0A8J8GGS2_9BACI</name>
<dbReference type="EMBL" id="JABTTE010000012">
    <property type="protein sequence ID" value="NSL52040.1"/>
    <property type="molecule type" value="Genomic_DNA"/>
</dbReference>